<dbReference type="InterPro" id="IPR051803">
    <property type="entry name" value="TA_system_RelE-like_toxin"/>
</dbReference>
<keyword evidence="4" id="KW-1185">Reference proteome</keyword>
<reference evidence="3 4" key="1">
    <citation type="submission" date="2023-07" db="EMBL/GenBank/DDBJ databases">
        <title>Pathogenic bacteria of pear tree diseases.</title>
        <authorList>
            <person name="Zhang Z."/>
            <person name="He L."/>
            <person name="Huang R."/>
        </authorList>
    </citation>
    <scope>NUCLEOTIDE SEQUENCE [LARGE SCALE GENOMIC DNA]</scope>
    <source>
        <strain evidence="3 4">DE2</strain>
    </source>
</reference>
<dbReference type="SUPFAM" id="SSF143011">
    <property type="entry name" value="RelE-like"/>
    <property type="match status" value="1"/>
</dbReference>
<dbReference type="Gene3D" id="3.30.2310.20">
    <property type="entry name" value="RelE-like"/>
    <property type="match status" value="1"/>
</dbReference>
<dbReference type="KEGG" id="epi:Q3V30_00900"/>
<organism evidence="3 4">
    <name type="scientific">Erwinia pyri</name>
    <dbReference type="NCBI Taxonomy" id="3062598"/>
    <lineage>
        <taxon>Bacteria</taxon>
        <taxon>Pseudomonadati</taxon>
        <taxon>Pseudomonadota</taxon>
        <taxon>Gammaproteobacteria</taxon>
        <taxon>Enterobacterales</taxon>
        <taxon>Erwiniaceae</taxon>
        <taxon>Erwinia</taxon>
    </lineage>
</organism>
<dbReference type="EMBL" id="CP132353">
    <property type="protein sequence ID" value="WLS79110.1"/>
    <property type="molecule type" value="Genomic_DNA"/>
</dbReference>
<evidence type="ECO:0000256" key="1">
    <source>
        <dbReference type="ARBA" id="ARBA00006226"/>
    </source>
</evidence>
<keyword evidence="2" id="KW-1277">Toxin-antitoxin system</keyword>
<sequence>MRFIWADPAIKDLERVYQFLAKVNPRAAANAVQALVNAPTSLITHPRHGPVLSEFEPREVRRLIVGQYEIRYELKDEEIYLLRVWHSKEDR</sequence>
<accession>A0AA50DN84</accession>
<dbReference type="Proteomes" id="UP001228139">
    <property type="component" value="Chromosome"/>
</dbReference>
<dbReference type="RefSeq" id="WP_306209589.1">
    <property type="nucleotide sequence ID" value="NZ_CP132353.1"/>
</dbReference>
<evidence type="ECO:0000256" key="2">
    <source>
        <dbReference type="ARBA" id="ARBA00022649"/>
    </source>
</evidence>
<proteinExistence type="inferred from homology"/>
<dbReference type="Pfam" id="PF05016">
    <property type="entry name" value="ParE_toxin"/>
    <property type="match status" value="1"/>
</dbReference>
<dbReference type="PANTHER" id="PTHR33755">
    <property type="entry name" value="TOXIN PARE1-RELATED"/>
    <property type="match status" value="1"/>
</dbReference>
<evidence type="ECO:0000313" key="4">
    <source>
        <dbReference type="Proteomes" id="UP001228139"/>
    </source>
</evidence>
<name>A0AA50DN84_9GAMM</name>
<gene>
    <name evidence="3" type="ORF">Q3V30_00900</name>
</gene>
<dbReference type="InterPro" id="IPR035093">
    <property type="entry name" value="RelE/ParE_toxin_dom_sf"/>
</dbReference>
<comment type="similarity">
    <text evidence="1">Belongs to the RelE toxin family.</text>
</comment>
<dbReference type="InterPro" id="IPR007712">
    <property type="entry name" value="RelE/ParE_toxin"/>
</dbReference>
<dbReference type="PANTHER" id="PTHR33755:SF7">
    <property type="entry name" value="TOXIN MODULE OF TOXIN-ANTITOXIN SYSTEM RELE_STBE FAMILY"/>
    <property type="match status" value="1"/>
</dbReference>
<evidence type="ECO:0000313" key="3">
    <source>
        <dbReference type="EMBL" id="WLS79110.1"/>
    </source>
</evidence>
<dbReference type="AlphaFoldDB" id="A0AA50DN84"/>
<protein>
    <submittedName>
        <fullName evidence="3">Type II toxin-antitoxin system RelE/ParE family toxin</fullName>
    </submittedName>
</protein>